<dbReference type="Proteomes" id="UP001060085">
    <property type="component" value="Linkage Group LG04"/>
</dbReference>
<evidence type="ECO:0000313" key="1">
    <source>
        <dbReference type="EMBL" id="KAI5666678.1"/>
    </source>
</evidence>
<proteinExistence type="predicted"/>
<evidence type="ECO:0000313" key="2">
    <source>
        <dbReference type="Proteomes" id="UP001060085"/>
    </source>
</evidence>
<accession>A0ACC0B207</accession>
<comment type="caution">
    <text evidence="1">The sequence shown here is derived from an EMBL/GenBank/DDBJ whole genome shotgun (WGS) entry which is preliminary data.</text>
</comment>
<organism evidence="1 2">
    <name type="scientific">Catharanthus roseus</name>
    <name type="common">Madagascar periwinkle</name>
    <name type="synonym">Vinca rosea</name>
    <dbReference type="NCBI Taxonomy" id="4058"/>
    <lineage>
        <taxon>Eukaryota</taxon>
        <taxon>Viridiplantae</taxon>
        <taxon>Streptophyta</taxon>
        <taxon>Embryophyta</taxon>
        <taxon>Tracheophyta</taxon>
        <taxon>Spermatophyta</taxon>
        <taxon>Magnoliopsida</taxon>
        <taxon>eudicotyledons</taxon>
        <taxon>Gunneridae</taxon>
        <taxon>Pentapetalae</taxon>
        <taxon>asterids</taxon>
        <taxon>lamiids</taxon>
        <taxon>Gentianales</taxon>
        <taxon>Apocynaceae</taxon>
        <taxon>Rauvolfioideae</taxon>
        <taxon>Vinceae</taxon>
        <taxon>Catharanthinae</taxon>
        <taxon>Catharanthus</taxon>
    </lineage>
</organism>
<keyword evidence="2" id="KW-1185">Reference proteome</keyword>
<protein>
    <submittedName>
        <fullName evidence="1">Uncharacterized protein</fullName>
    </submittedName>
</protein>
<gene>
    <name evidence="1" type="ORF">M9H77_16531</name>
</gene>
<sequence>MWAPSVIIAHDSCQSFWLQVPRLYQQDEANLVKIICLPQKPCCKARTGRTGNRWPSRSGQPIEPDEQRSVVNVSSSVETSCLCFVLVSYVTVRLLGIHGVKSRHS</sequence>
<dbReference type="EMBL" id="CM044704">
    <property type="protein sequence ID" value="KAI5666678.1"/>
    <property type="molecule type" value="Genomic_DNA"/>
</dbReference>
<name>A0ACC0B207_CATRO</name>
<reference evidence="2" key="1">
    <citation type="journal article" date="2023" name="Nat. Plants">
        <title>Single-cell RNA sequencing provides a high-resolution roadmap for understanding the multicellular compartmentation of specialized metabolism.</title>
        <authorList>
            <person name="Sun S."/>
            <person name="Shen X."/>
            <person name="Li Y."/>
            <person name="Li Y."/>
            <person name="Wang S."/>
            <person name="Li R."/>
            <person name="Zhang H."/>
            <person name="Shen G."/>
            <person name="Guo B."/>
            <person name="Wei J."/>
            <person name="Xu J."/>
            <person name="St-Pierre B."/>
            <person name="Chen S."/>
            <person name="Sun C."/>
        </authorList>
    </citation>
    <scope>NUCLEOTIDE SEQUENCE [LARGE SCALE GENOMIC DNA]</scope>
</reference>